<keyword evidence="6" id="KW-0464">Manganese</keyword>
<organism evidence="8 9">
    <name type="scientific">Murinocardiopsis flavida</name>
    <dbReference type="NCBI Taxonomy" id="645275"/>
    <lineage>
        <taxon>Bacteria</taxon>
        <taxon>Bacillati</taxon>
        <taxon>Actinomycetota</taxon>
        <taxon>Actinomycetes</taxon>
        <taxon>Streptosporangiales</taxon>
        <taxon>Nocardiopsidaceae</taxon>
        <taxon>Murinocardiopsis</taxon>
    </lineage>
</organism>
<protein>
    <recommendedName>
        <fullName evidence="7">Nudix hydrolase domain-containing protein</fullName>
    </recommendedName>
</protein>
<keyword evidence="9" id="KW-1185">Reference proteome</keyword>
<evidence type="ECO:0000256" key="3">
    <source>
        <dbReference type="ARBA" id="ARBA00022723"/>
    </source>
</evidence>
<reference evidence="8 9" key="1">
    <citation type="submission" date="2018-03" db="EMBL/GenBank/DDBJ databases">
        <title>Genomic Encyclopedia of Archaeal and Bacterial Type Strains, Phase II (KMG-II): from individual species to whole genera.</title>
        <authorList>
            <person name="Goeker M."/>
        </authorList>
    </citation>
    <scope>NUCLEOTIDE SEQUENCE [LARGE SCALE GENOMIC DNA]</scope>
    <source>
        <strain evidence="8 9">DSM 45312</strain>
    </source>
</reference>
<evidence type="ECO:0000313" key="8">
    <source>
        <dbReference type="EMBL" id="PSK99400.1"/>
    </source>
</evidence>
<dbReference type="GO" id="GO:0046872">
    <property type="term" value="F:metal ion binding"/>
    <property type="evidence" value="ECO:0007669"/>
    <property type="project" value="UniProtKB-KW"/>
</dbReference>
<dbReference type="EMBL" id="PYGA01000003">
    <property type="protein sequence ID" value="PSK99400.1"/>
    <property type="molecule type" value="Genomic_DNA"/>
</dbReference>
<dbReference type="PANTHER" id="PTHR12318:SF0">
    <property type="entry name" value="ACYL-COENZYME A DIPHOSPHATASE NUDT19"/>
    <property type="match status" value="1"/>
</dbReference>
<proteinExistence type="predicted"/>
<dbReference type="PANTHER" id="PTHR12318">
    <property type="entry name" value="TESTOSTERONE-REGULATED PROTEIN RP2"/>
    <property type="match status" value="1"/>
</dbReference>
<gene>
    <name evidence="8" type="ORF">CLV63_103124</name>
</gene>
<dbReference type="AlphaFoldDB" id="A0A2P8DQB1"/>
<dbReference type="GO" id="GO:0016818">
    <property type="term" value="F:hydrolase activity, acting on acid anhydrides, in phosphorus-containing anhydrides"/>
    <property type="evidence" value="ECO:0007669"/>
    <property type="project" value="InterPro"/>
</dbReference>
<evidence type="ECO:0000313" key="9">
    <source>
        <dbReference type="Proteomes" id="UP000240542"/>
    </source>
</evidence>
<evidence type="ECO:0000256" key="6">
    <source>
        <dbReference type="ARBA" id="ARBA00023211"/>
    </source>
</evidence>
<keyword evidence="4" id="KW-0378">Hydrolase</keyword>
<evidence type="ECO:0000259" key="7">
    <source>
        <dbReference type="PROSITE" id="PS51462"/>
    </source>
</evidence>
<sequence>MATNIPMSETTASWVRDVLDGRAEPAVPRHAATVMLVRPAVPAGPGVQVYLLRRVPTMEFAPGAFVFPGGRVDDRDADHAVRWSGPAPDYWARRFAVPEPLARALVCAAVRETFEESGVLLAGPSAHEVVADTRGADWEADRAALIDRSLSFAEFLDRRGLVLRTDLLRPWSQWITPLVEPRRYDTRFFAAALPEGQQTRDVGGEADRVAWLRPEDAVAGWDRSELRMLPPTVATLRELAACGSLEGVMAAEREIIPIEPELRVKNGRYRLVVPDGIDYPL</sequence>
<dbReference type="InterPro" id="IPR000086">
    <property type="entry name" value="NUDIX_hydrolase_dom"/>
</dbReference>
<comment type="caution">
    <text evidence="8">The sequence shown here is derived from an EMBL/GenBank/DDBJ whole genome shotgun (WGS) entry which is preliminary data.</text>
</comment>
<feature type="domain" description="Nudix hydrolase" evidence="7">
    <location>
        <begin position="27"/>
        <end position="235"/>
    </location>
</feature>
<keyword evidence="5" id="KW-0460">Magnesium</keyword>
<comment type="cofactor">
    <cofactor evidence="2">
        <name>Mg(2+)</name>
        <dbReference type="ChEBI" id="CHEBI:18420"/>
    </cofactor>
</comment>
<accession>A0A2P8DQB1</accession>
<evidence type="ECO:0000256" key="5">
    <source>
        <dbReference type="ARBA" id="ARBA00022842"/>
    </source>
</evidence>
<keyword evidence="3" id="KW-0479">Metal-binding</keyword>
<evidence type="ECO:0000256" key="2">
    <source>
        <dbReference type="ARBA" id="ARBA00001946"/>
    </source>
</evidence>
<dbReference type="InterPro" id="IPR039121">
    <property type="entry name" value="NUDT19"/>
</dbReference>
<dbReference type="CDD" id="cd18870">
    <property type="entry name" value="NUDIX_AcylCoAdiphos_Nudt19"/>
    <property type="match status" value="1"/>
</dbReference>
<dbReference type="Proteomes" id="UP000240542">
    <property type="component" value="Unassembled WGS sequence"/>
</dbReference>
<evidence type="ECO:0000256" key="1">
    <source>
        <dbReference type="ARBA" id="ARBA00001936"/>
    </source>
</evidence>
<evidence type="ECO:0000256" key="4">
    <source>
        <dbReference type="ARBA" id="ARBA00022801"/>
    </source>
</evidence>
<comment type="cofactor">
    <cofactor evidence="1">
        <name>Mn(2+)</name>
        <dbReference type="ChEBI" id="CHEBI:29035"/>
    </cofactor>
</comment>
<dbReference type="SUPFAM" id="SSF55811">
    <property type="entry name" value="Nudix"/>
    <property type="match status" value="1"/>
</dbReference>
<dbReference type="PROSITE" id="PS51462">
    <property type="entry name" value="NUDIX"/>
    <property type="match status" value="1"/>
</dbReference>
<dbReference type="Gene3D" id="3.90.79.10">
    <property type="entry name" value="Nucleoside Triphosphate Pyrophosphohydrolase"/>
    <property type="match status" value="1"/>
</dbReference>
<dbReference type="InterPro" id="IPR015797">
    <property type="entry name" value="NUDIX_hydrolase-like_dom_sf"/>
</dbReference>
<name>A0A2P8DQB1_9ACTN</name>